<dbReference type="AlphaFoldDB" id="A0A1M6AXD5"/>
<keyword evidence="1" id="KW-0479">Metal-binding</keyword>
<dbReference type="InterPro" id="IPR036812">
    <property type="entry name" value="NAD(P)_OxRdtase_dom_sf"/>
</dbReference>
<evidence type="ECO:0000313" key="5">
    <source>
        <dbReference type="EMBL" id="SHI41110.1"/>
    </source>
</evidence>
<proteinExistence type="predicted"/>
<evidence type="ECO:0000313" key="6">
    <source>
        <dbReference type="Proteomes" id="UP000184052"/>
    </source>
</evidence>
<accession>A0A1M6AXD5</accession>
<protein>
    <recommendedName>
        <fullName evidence="4">4Fe-4S ferredoxin-type domain-containing protein</fullName>
    </recommendedName>
</protein>
<dbReference type="PANTHER" id="PTHR43312:SF2">
    <property type="entry name" value="OXIDOREDUCTASE"/>
    <property type="match status" value="1"/>
</dbReference>
<evidence type="ECO:0000259" key="4">
    <source>
        <dbReference type="PROSITE" id="PS51379"/>
    </source>
</evidence>
<dbReference type="Pfam" id="PF13187">
    <property type="entry name" value="Fer4_9"/>
    <property type="match status" value="1"/>
</dbReference>
<dbReference type="STRING" id="1121476.SAMN02745751_00282"/>
<dbReference type="InterPro" id="IPR017896">
    <property type="entry name" value="4Fe4S_Fe-S-bd"/>
</dbReference>
<evidence type="ECO:0000256" key="2">
    <source>
        <dbReference type="ARBA" id="ARBA00023004"/>
    </source>
</evidence>
<feature type="domain" description="4Fe-4S ferredoxin-type" evidence="4">
    <location>
        <begin position="339"/>
        <end position="368"/>
    </location>
</feature>
<dbReference type="RefSeq" id="WP_073045960.1">
    <property type="nucleotide sequence ID" value="NZ_FQZL01000004.1"/>
</dbReference>
<evidence type="ECO:0000256" key="1">
    <source>
        <dbReference type="ARBA" id="ARBA00022723"/>
    </source>
</evidence>
<dbReference type="PROSITE" id="PS00198">
    <property type="entry name" value="4FE4S_FER_1"/>
    <property type="match status" value="1"/>
</dbReference>
<dbReference type="InterPro" id="IPR053135">
    <property type="entry name" value="AKR2_Oxidoreductase"/>
</dbReference>
<dbReference type="SUPFAM" id="SSF51430">
    <property type="entry name" value="NAD(P)-linked oxidoreductase"/>
    <property type="match status" value="1"/>
</dbReference>
<dbReference type="EMBL" id="FQZL01000004">
    <property type="protein sequence ID" value="SHI41110.1"/>
    <property type="molecule type" value="Genomic_DNA"/>
</dbReference>
<dbReference type="PANTHER" id="PTHR43312">
    <property type="entry name" value="D-THREO-ALDOSE 1-DEHYDROGENASE"/>
    <property type="match status" value="1"/>
</dbReference>
<dbReference type="Proteomes" id="UP000184052">
    <property type="component" value="Unassembled WGS sequence"/>
</dbReference>
<keyword evidence="3" id="KW-0411">Iron-sulfur</keyword>
<dbReference type="GO" id="GO:0046872">
    <property type="term" value="F:metal ion binding"/>
    <property type="evidence" value="ECO:0007669"/>
    <property type="project" value="UniProtKB-KW"/>
</dbReference>
<reference evidence="5 6" key="1">
    <citation type="submission" date="2016-11" db="EMBL/GenBank/DDBJ databases">
        <authorList>
            <person name="Jaros S."/>
            <person name="Januszkiewicz K."/>
            <person name="Wedrychowicz H."/>
        </authorList>
    </citation>
    <scope>NUCLEOTIDE SEQUENCE [LARGE SCALE GENOMIC DNA]</scope>
    <source>
        <strain evidence="5 6">DSM 17477</strain>
    </source>
</reference>
<dbReference type="Gene3D" id="3.20.20.100">
    <property type="entry name" value="NADP-dependent oxidoreductase domain"/>
    <property type="match status" value="1"/>
</dbReference>
<evidence type="ECO:0000256" key="3">
    <source>
        <dbReference type="ARBA" id="ARBA00023014"/>
    </source>
</evidence>
<dbReference type="CDD" id="cd19096">
    <property type="entry name" value="AKR_Fe-S_oxidoreductase"/>
    <property type="match status" value="1"/>
</dbReference>
<dbReference type="PROSITE" id="PS51379">
    <property type="entry name" value="4FE4S_FER_2"/>
    <property type="match status" value="1"/>
</dbReference>
<gene>
    <name evidence="5" type="ORF">SAMN02745751_00282</name>
</gene>
<dbReference type="InterPro" id="IPR023210">
    <property type="entry name" value="NADP_OxRdtase_dom"/>
</dbReference>
<name>A0A1M6AXD5_9FIRM</name>
<dbReference type="GO" id="GO:0051536">
    <property type="term" value="F:iron-sulfur cluster binding"/>
    <property type="evidence" value="ECO:0007669"/>
    <property type="project" value="UniProtKB-KW"/>
</dbReference>
<dbReference type="InterPro" id="IPR017900">
    <property type="entry name" value="4Fe4S_Fe_S_CS"/>
</dbReference>
<keyword evidence="6" id="KW-1185">Reference proteome</keyword>
<keyword evidence="2" id="KW-0408">Iron</keyword>
<organism evidence="5 6">
    <name type="scientific">Dethiosulfatibacter aminovorans DSM 17477</name>
    <dbReference type="NCBI Taxonomy" id="1121476"/>
    <lineage>
        <taxon>Bacteria</taxon>
        <taxon>Bacillati</taxon>
        <taxon>Bacillota</taxon>
        <taxon>Tissierellia</taxon>
        <taxon>Dethiosulfatibacter</taxon>
    </lineage>
</organism>
<dbReference type="SUPFAM" id="SSF46548">
    <property type="entry name" value="alpha-helical ferredoxin"/>
    <property type="match status" value="1"/>
</dbReference>
<dbReference type="Pfam" id="PF00248">
    <property type="entry name" value="Aldo_ket_red"/>
    <property type="match status" value="1"/>
</dbReference>
<sequence>MLYRKFGNTGEELSILGYGCMRLPVLEGDDAKINEEEAIRQIRYGIDKGINYIDTAYPYHGGNSEALVGKALADGYREKVKLATKLPSWSVRSREDMDKYLNRQLDRLNTDCIDFYLLHALNEQRWENYKKHGVFDFIKKAKEDGRIKYIGFSFHDELPLFKEIVDAYDWDCCLIQYNFMDENFQAGTEGLKYAAAKGMGVLIMEPLRGGYLAKDVPDEIMDIWNQADEKRSPAQWAMSFLWNRPEVGIVLSGMNDISQIDENVEAAGKVQPESLTEKDAGLIEQVKEIYKSRMAVNCTNCQYCMPCPVGVSIPGCFGFLNTGAMFEDMKYAKGQYKTFILKDNRASNCIECGVCEEKCPQNIEIRNMLKEVVKEFGD</sequence>
<dbReference type="OrthoDB" id="9773828at2"/>